<dbReference type="EMBL" id="KB320619">
    <property type="protein sequence ID" value="ELW67284.1"/>
    <property type="molecule type" value="Genomic_DNA"/>
</dbReference>
<protein>
    <submittedName>
        <fullName evidence="1">Uncharacterized protein</fullName>
    </submittedName>
</protein>
<name>L9KXR1_TUPCH</name>
<organism evidence="1 2">
    <name type="scientific">Tupaia chinensis</name>
    <name type="common">Chinese tree shrew</name>
    <name type="synonym">Tupaia belangeri chinensis</name>
    <dbReference type="NCBI Taxonomy" id="246437"/>
    <lineage>
        <taxon>Eukaryota</taxon>
        <taxon>Metazoa</taxon>
        <taxon>Chordata</taxon>
        <taxon>Craniata</taxon>
        <taxon>Vertebrata</taxon>
        <taxon>Euteleostomi</taxon>
        <taxon>Mammalia</taxon>
        <taxon>Eutheria</taxon>
        <taxon>Euarchontoglires</taxon>
        <taxon>Scandentia</taxon>
        <taxon>Tupaiidae</taxon>
        <taxon>Tupaia</taxon>
    </lineage>
</organism>
<accession>L9KXR1</accession>
<evidence type="ECO:0000313" key="2">
    <source>
        <dbReference type="Proteomes" id="UP000011518"/>
    </source>
</evidence>
<evidence type="ECO:0000313" key="1">
    <source>
        <dbReference type="EMBL" id="ELW67284.1"/>
    </source>
</evidence>
<dbReference type="InParanoid" id="L9KXR1"/>
<dbReference type="Proteomes" id="UP000011518">
    <property type="component" value="Unassembled WGS sequence"/>
</dbReference>
<dbReference type="AlphaFoldDB" id="L9KXR1"/>
<keyword evidence="2" id="KW-1185">Reference proteome</keyword>
<gene>
    <name evidence="1" type="ORF">TREES_T100016905</name>
</gene>
<proteinExistence type="predicted"/>
<reference evidence="2" key="2">
    <citation type="journal article" date="2013" name="Nat. Commun.">
        <title>Genome of the Chinese tree shrew.</title>
        <authorList>
            <person name="Fan Y."/>
            <person name="Huang Z.Y."/>
            <person name="Cao C.C."/>
            <person name="Chen C.S."/>
            <person name="Chen Y.X."/>
            <person name="Fan D.D."/>
            <person name="He J."/>
            <person name="Hou H.L."/>
            <person name="Hu L."/>
            <person name="Hu X.T."/>
            <person name="Jiang X.T."/>
            <person name="Lai R."/>
            <person name="Lang Y.S."/>
            <person name="Liang B."/>
            <person name="Liao S.G."/>
            <person name="Mu D."/>
            <person name="Ma Y.Y."/>
            <person name="Niu Y.Y."/>
            <person name="Sun X.Q."/>
            <person name="Xia J.Q."/>
            <person name="Xiao J."/>
            <person name="Xiong Z.Q."/>
            <person name="Xu L."/>
            <person name="Yang L."/>
            <person name="Zhang Y."/>
            <person name="Zhao W."/>
            <person name="Zhao X.D."/>
            <person name="Zheng Y.T."/>
            <person name="Zhou J.M."/>
            <person name="Zhu Y.B."/>
            <person name="Zhang G.J."/>
            <person name="Wang J."/>
            <person name="Yao Y.G."/>
        </authorList>
    </citation>
    <scope>NUCLEOTIDE SEQUENCE [LARGE SCALE GENOMIC DNA]</scope>
</reference>
<reference evidence="2" key="1">
    <citation type="submission" date="2012-07" db="EMBL/GenBank/DDBJ databases">
        <title>Genome of the Chinese tree shrew, a rising model animal genetically related to primates.</title>
        <authorList>
            <person name="Zhang G."/>
            <person name="Fan Y."/>
            <person name="Yao Y."/>
            <person name="Huang Z."/>
        </authorList>
    </citation>
    <scope>NUCLEOTIDE SEQUENCE [LARGE SCALE GENOMIC DNA]</scope>
</reference>
<sequence length="183" mass="19944">MSKTPDYSSICEMPDAQISIQSSLLGTSPKLLERNGMRTEGQLLAELHRLSSRVPVKIYSGDLVISQDGIGVVHLTWVAAEQLVQPGLLESTNKSKPEGMADLEPRCLLKWAVPLGNTRAGMCVSHEGPVQAEILTQQSQHSHPPSSTQQRPGRYRLIPGTDPLMEFVAEVASKSSLVWTCEA</sequence>